<protein>
    <submittedName>
        <fullName evidence="1">Uncharacterized protein</fullName>
    </submittedName>
</protein>
<dbReference type="Proteomes" id="UP000262072">
    <property type="component" value="Unassembled WGS sequence"/>
</dbReference>
<accession>A0A383TGT3</accession>
<organism evidence="1 2">
    <name type="scientific">Trichococcus shcherbakoviae</name>
    <dbReference type="NCBI Taxonomy" id="2094020"/>
    <lineage>
        <taxon>Bacteria</taxon>
        <taxon>Bacillati</taxon>
        <taxon>Bacillota</taxon>
        <taxon>Bacilli</taxon>
        <taxon>Lactobacillales</taxon>
        <taxon>Carnobacteriaceae</taxon>
        <taxon>Trichococcus</taxon>
    </lineage>
</organism>
<gene>
    <name evidence="1" type="ORF">TART1_1456</name>
</gene>
<dbReference type="EMBL" id="UNRR01000018">
    <property type="protein sequence ID" value="SYZ78671.1"/>
    <property type="molecule type" value="Genomic_DNA"/>
</dbReference>
<proteinExistence type="predicted"/>
<evidence type="ECO:0000313" key="1">
    <source>
        <dbReference type="EMBL" id="SYZ78671.1"/>
    </source>
</evidence>
<name>A0A383TGT3_9LACT</name>
<sequence>MRILLVFLLRIKKLFKCRFVRLSGLTLAPIGDNAYGWLTKAKIICIVLLLFVNLNMSC</sequence>
<evidence type="ECO:0000313" key="2">
    <source>
        <dbReference type="Proteomes" id="UP000262072"/>
    </source>
</evidence>
<dbReference type="AlphaFoldDB" id="A0A383TGT3"/>
<reference evidence="2" key="1">
    <citation type="submission" date="2018-05" db="EMBL/GenBank/DDBJ databases">
        <authorList>
            <person name="Strepis N."/>
        </authorList>
    </citation>
    <scope>NUCLEOTIDE SEQUENCE [LARGE SCALE GENOMIC DNA]</scope>
</reference>